<sequence>MSECTCASEKHHCDCAPAPGPGLQLAIATVPMQPWMTPYEPAKALKQGTIFPCLDLPFFITGGGSDARA</sequence>
<dbReference type="OrthoDB" id="9800571at2"/>
<dbReference type="HOGENOM" id="CLU_165298_1_0_9"/>
<dbReference type="InterPro" id="IPR020256">
    <property type="entry name" value="Spore_coat_CotJA"/>
</dbReference>
<keyword evidence="2" id="KW-1185">Reference proteome</keyword>
<organism evidence="1 2">
    <name type="scientific">Hungatella hathewayi WAL-18680</name>
    <dbReference type="NCBI Taxonomy" id="742737"/>
    <lineage>
        <taxon>Bacteria</taxon>
        <taxon>Bacillati</taxon>
        <taxon>Bacillota</taxon>
        <taxon>Clostridia</taxon>
        <taxon>Lachnospirales</taxon>
        <taxon>Lachnospiraceae</taxon>
        <taxon>Hungatella</taxon>
    </lineage>
</organism>
<evidence type="ECO:0000313" key="1">
    <source>
        <dbReference type="EMBL" id="EHI60622.1"/>
    </source>
</evidence>
<proteinExistence type="predicted"/>
<name>G5ID57_9FIRM</name>
<accession>G5ID57</accession>
<evidence type="ECO:0008006" key="3">
    <source>
        <dbReference type="Google" id="ProtNLM"/>
    </source>
</evidence>
<comment type="caution">
    <text evidence="1">The sequence shown here is derived from an EMBL/GenBank/DDBJ whole genome shotgun (WGS) entry which is preliminary data.</text>
</comment>
<dbReference type="AlphaFoldDB" id="G5ID57"/>
<dbReference type="Proteomes" id="UP000005384">
    <property type="component" value="Unassembled WGS sequence"/>
</dbReference>
<evidence type="ECO:0000313" key="2">
    <source>
        <dbReference type="Proteomes" id="UP000005384"/>
    </source>
</evidence>
<dbReference type="RefSeq" id="WP_006779415.1">
    <property type="nucleotide sequence ID" value="NZ_CP040506.1"/>
</dbReference>
<dbReference type="EMBL" id="ADLN01000014">
    <property type="protein sequence ID" value="EHI60622.1"/>
    <property type="molecule type" value="Genomic_DNA"/>
</dbReference>
<dbReference type="Pfam" id="PF11007">
    <property type="entry name" value="CotJA"/>
    <property type="match status" value="1"/>
</dbReference>
<gene>
    <name evidence="1" type="ORF">HMPREF9473_01431</name>
</gene>
<protein>
    <recommendedName>
        <fullName evidence="3">Spore coat associated protein CotJA</fullName>
    </recommendedName>
</protein>
<reference evidence="1 2" key="1">
    <citation type="submission" date="2011-08" db="EMBL/GenBank/DDBJ databases">
        <title>The Genome Sequence of Clostridium hathewayi WAL-18680.</title>
        <authorList>
            <consortium name="The Broad Institute Genome Sequencing Platform"/>
            <person name="Earl A."/>
            <person name="Ward D."/>
            <person name="Feldgarden M."/>
            <person name="Gevers D."/>
            <person name="Finegold S.M."/>
            <person name="Summanen P.H."/>
            <person name="Molitoris D.R."/>
            <person name="Song M."/>
            <person name="Daigneault M."/>
            <person name="Allen-Vercoe E."/>
            <person name="Young S.K."/>
            <person name="Zeng Q."/>
            <person name="Gargeya S."/>
            <person name="Fitzgerald M."/>
            <person name="Haas B."/>
            <person name="Abouelleil A."/>
            <person name="Alvarado L."/>
            <person name="Arachchi H.M."/>
            <person name="Berlin A."/>
            <person name="Brown A."/>
            <person name="Chapman S.B."/>
            <person name="Chen Z."/>
            <person name="Dunbar C."/>
            <person name="Freedman E."/>
            <person name="Gearin G."/>
            <person name="Gellesch M."/>
            <person name="Goldberg J."/>
            <person name="Griggs A."/>
            <person name="Gujja S."/>
            <person name="Heiman D."/>
            <person name="Howarth C."/>
            <person name="Larson L."/>
            <person name="Lui A."/>
            <person name="MacDonald P.J.P."/>
            <person name="Montmayeur A."/>
            <person name="Murphy C."/>
            <person name="Neiman D."/>
            <person name="Pearson M."/>
            <person name="Priest M."/>
            <person name="Roberts A."/>
            <person name="Saif S."/>
            <person name="Shea T."/>
            <person name="Shenoy N."/>
            <person name="Sisk P."/>
            <person name="Stolte C."/>
            <person name="Sykes S."/>
            <person name="Wortman J."/>
            <person name="Nusbaum C."/>
            <person name="Birren B."/>
        </authorList>
    </citation>
    <scope>NUCLEOTIDE SEQUENCE [LARGE SCALE GENOMIC DNA]</scope>
    <source>
        <strain evidence="1 2">WAL-18680</strain>
    </source>
</reference>
<dbReference type="PATRIC" id="fig|742737.3.peg.1445"/>